<feature type="binding site" evidence="5">
    <location>
        <position position="100"/>
    </location>
    <ligand>
        <name>AMP</name>
        <dbReference type="ChEBI" id="CHEBI:456215"/>
    </ligand>
</feature>
<dbReference type="CDD" id="cd01428">
    <property type="entry name" value="ADK"/>
    <property type="match status" value="1"/>
</dbReference>
<protein>
    <recommendedName>
        <fullName evidence="5 7">Adenylate kinase</fullName>
        <shortName evidence="5">AK</shortName>
        <ecNumber evidence="5 7">2.7.4.3</ecNumber>
    </recommendedName>
    <alternativeName>
        <fullName evidence="5">ATP-AMP transphosphorylase</fullName>
    </alternativeName>
    <alternativeName>
        <fullName evidence="5">ATP:AMP phosphotransferase</fullName>
    </alternativeName>
    <alternativeName>
        <fullName evidence="5">Adenylate monophosphate kinase</fullName>
    </alternativeName>
</protein>
<dbReference type="Gene3D" id="3.40.50.300">
    <property type="entry name" value="P-loop containing nucleotide triphosphate hydrolases"/>
    <property type="match status" value="1"/>
</dbReference>
<comment type="domain">
    <text evidence="5">Consists of three domains, a large central CORE domain and two small peripheral domains, NMPbind and LID, which undergo movements during catalysis. The LID domain closes over the site of phosphoryl transfer upon ATP binding. Assembling and dissambling the active center during each catalytic cycle provides an effective means to prevent ATP hydrolysis.</text>
</comment>
<dbReference type="GO" id="GO:0005524">
    <property type="term" value="F:ATP binding"/>
    <property type="evidence" value="ECO:0007669"/>
    <property type="project" value="UniProtKB-UniRule"/>
</dbReference>
<comment type="similarity">
    <text evidence="5 6">Belongs to the adenylate kinase family.</text>
</comment>
<evidence type="ECO:0000256" key="1">
    <source>
        <dbReference type="ARBA" id="ARBA00022679"/>
    </source>
</evidence>
<feature type="binding site" evidence="5">
    <location>
        <begin position="65"/>
        <end position="67"/>
    </location>
    <ligand>
        <name>AMP</name>
        <dbReference type="ChEBI" id="CHEBI:456215"/>
    </ligand>
</feature>
<feature type="binding site" evidence="5">
    <location>
        <position position="39"/>
    </location>
    <ligand>
        <name>AMP</name>
        <dbReference type="ChEBI" id="CHEBI:456215"/>
    </ligand>
</feature>
<keyword evidence="2 5" id="KW-0545">Nucleotide biosynthesis</keyword>
<evidence type="ECO:0000256" key="2">
    <source>
        <dbReference type="ARBA" id="ARBA00022727"/>
    </source>
</evidence>
<name>A0A087BMJ8_9BIFI</name>
<evidence type="ECO:0000313" key="8">
    <source>
        <dbReference type="EMBL" id="KFI72248.1"/>
    </source>
</evidence>
<keyword evidence="5" id="KW-0963">Cytoplasm</keyword>
<dbReference type="NCBIfam" id="NF011100">
    <property type="entry name" value="PRK14527.1"/>
    <property type="match status" value="1"/>
</dbReference>
<feature type="binding site" evidence="5">
    <location>
        <position position="135"/>
    </location>
    <ligand>
        <name>ATP</name>
        <dbReference type="ChEBI" id="CHEBI:30616"/>
    </ligand>
</feature>
<dbReference type="InterPro" id="IPR027417">
    <property type="entry name" value="P-loop_NTPase"/>
</dbReference>
<keyword evidence="5 7" id="KW-0067">ATP-binding</keyword>
<evidence type="ECO:0000313" key="9">
    <source>
        <dbReference type="Proteomes" id="UP000029014"/>
    </source>
</evidence>
<dbReference type="UniPathway" id="UPA00588">
    <property type="reaction ID" value="UER00649"/>
</dbReference>
<evidence type="ECO:0000256" key="6">
    <source>
        <dbReference type="RuleBase" id="RU003330"/>
    </source>
</evidence>
<proteinExistence type="inferred from homology"/>
<feature type="region of interest" description="NMP" evidence="5">
    <location>
        <begin position="38"/>
        <end position="67"/>
    </location>
</feature>
<keyword evidence="1 5" id="KW-0808">Transferase</keyword>
<evidence type="ECO:0000256" key="7">
    <source>
        <dbReference type="RuleBase" id="RU003331"/>
    </source>
</evidence>
<keyword evidence="9" id="KW-1185">Reference proteome</keyword>
<feature type="binding site" evidence="5">
    <location>
        <position position="44"/>
    </location>
    <ligand>
        <name>AMP</name>
        <dbReference type="ChEBI" id="CHEBI:456215"/>
    </ligand>
</feature>
<feature type="binding site" evidence="5">
    <location>
        <position position="152"/>
    </location>
    <ligand>
        <name>AMP</name>
        <dbReference type="ChEBI" id="CHEBI:456215"/>
    </ligand>
</feature>
<dbReference type="GO" id="GO:0004017">
    <property type="term" value="F:AMP kinase activity"/>
    <property type="evidence" value="ECO:0007669"/>
    <property type="project" value="UniProtKB-UniRule"/>
</dbReference>
<dbReference type="PANTHER" id="PTHR23359">
    <property type="entry name" value="NUCLEOTIDE KINASE"/>
    <property type="match status" value="1"/>
</dbReference>
<feature type="binding site" evidence="5">
    <location>
        <begin position="93"/>
        <end position="96"/>
    </location>
    <ligand>
        <name>AMP</name>
        <dbReference type="ChEBI" id="CHEBI:456215"/>
    </ligand>
</feature>
<dbReference type="NCBIfam" id="NF001381">
    <property type="entry name" value="PRK00279.1-3"/>
    <property type="match status" value="1"/>
</dbReference>
<comment type="function">
    <text evidence="5">Catalyzes the reversible transfer of the terminal phosphate group between ATP and AMP. Plays an important role in cellular energy homeostasis and in adenine nucleotide metabolism.</text>
</comment>
<accession>A0A087BMJ8</accession>
<comment type="caution">
    <text evidence="8">The sequence shown here is derived from an EMBL/GenBank/DDBJ whole genome shotgun (WGS) entry which is preliminary data.</text>
</comment>
<dbReference type="NCBIfam" id="NF011105">
    <property type="entry name" value="PRK14532.1"/>
    <property type="match status" value="1"/>
</dbReference>
<organism evidence="8 9">
    <name type="scientific">Bifidobacterium minimum</name>
    <dbReference type="NCBI Taxonomy" id="1693"/>
    <lineage>
        <taxon>Bacteria</taxon>
        <taxon>Bacillati</taxon>
        <taxon>Actinomycetota</taxon>
        <taxon>Actinomycetes</taxon>
        <taxon>Bifidobacteriales</taxon>
        <taxon>Bifidobacteriaceae</taxon>
        <taxon>Bifidobacterium</taxon>
    </lineage>
</organism>
<dbReference type="NCBIfam" id="NF011104">
    <property type="entry name" value="PRK14531.1"/>
    <property type="match status" value="1"/>
</dbReference>
<dbReference type="HAMAP" id="MF_00235">
    <property type="entry name" value="Adenylate_kinase_Adk"/>
    <property type="match status" value="1"/>
</dbReference>
<dbReference type="PRINTS" id="PR00094">
    <property type="entry name" value="ADENYLTKNASE"/>
</dbReference>
<sequence>MTTKGMHPMRLLIMGPQGVGKGTQAALLSRHFGIPAISTGDIFRFNLKNHTPLGVQAQGYIDRGELVPDDLTNSIVKDRIGQDDAAQGWILDGYPRNASQVDALDAMLKDLGTPLDAVVALQADRDVLLHRISRRAQEEGRSDDTPEAIFRRLETYERETAPLLAVYSKRGQLLSVDGTGDVDAISQRIVEGLAH</sequence>
<dbReference type="GO" id="GO:0005737">
    <property type="term" value="C:cytoplasm"/>
    <property type="evidence" value="ECO:0007669"/>
    <property type="project" value="UniProtKB-SubCell"/>
</dbReference>
<dbReference type="Pfam" id="PF00406">
    <property type="entry name" value="ADK"/>
    <property type="match status" value="1"/>
</dbReference>
<dbReference type="EC" id="2.7.4.3" evidence="5 7"/>
<dbReference type="Proteomes" id="UP000029014">
    <property type="component" value="Unassembled WGS sequence"/>
</dbReference>
<feature type="binding site" evidence="5">
    <location>
        <begin position="18"/>
        <end position="23"/>
    </location>
    <ligand>
        <name>ATP</name>
        <dbReference type="ChEBI" id="CHEBI:30616"/>
    </ligand>
</feature>
<evidence type="ECO:0000256" key="3">
    <source>
        <dbReference type="ARBA" id="ARBA00022741"/>
    </source>
</evidence>
<dbReference type="PROSITE" id="PS00113">
    <property type="entry name" value="ADENYLATE_KINASE"/>
    <property type="match status" value="1"/>
</dbReference>
<evidence type="ECO:0000256" key="5">
    <source>
        <dbReference type="HAMAP-Rule" id="MF_00235"/>
    </source>
</evidence>
<dbReference type="STRING" id="1693.BMIN_0139"/>
<keyword evidence="3 5" id="KW-0547">Nucleotide-binding</keyword>
<dbReference type="SUPFAM" id="SSF52540">
    <property type="entry name" value="P-loop containing nucleoside triphosphate hydrolases"/>
    <property type="match status" value="1"/>
</dbReference>
<comment type="pathway">
    <text evidence="5">Purine metabolism; AMP biosynthesis via salvage pathway; AMP from ADP: step 1/1.</text>
</comment>
<comment type="subcellular location">
    <subcellularLocation>
        <location evidence="5 7">Cytoplasm</location>
    </subcellularLocation>
</comment>
<comment type="catalytic activity">
    <reaction evidence="5 7">
        <text>AMP + ATP = 2 ADP</text>
        <dbReference type="Rhea" id="RHEA:12973"/>
        <dbReference type="ChEBI" id="CHEBI:30616"/>
        <dbReference type="ChEBI" id="CHEBI:456215"/>
        <dbReference type="ChEBI" id="CHEBI:456216"/>
        <dbReference type="EC" id="2.7.4.3"/>
    </reaction>
</comment>
<dbReference type="InterPro" id="IPR033690">
    <property type="entry name" value="Adenylat_kinase_CS"/>
</dbReference>
<gene>
    <name evidence="5" type="primary">adk</name>
    <name evidence="8" type="ORF">BMIN_0139</name>
</gene>
<dbReference type="eggNOG" id="COG0563">
    <property type="taxonomic scope" value="Bacteria"/>
</dbReference>
<evidence type="ECO:0000256" key="4">
    <source>
        <dbReference type="ARBA" id="ARBA00022777"/>
    </source>
</evidence>
<keyword evidence="4 5" id="KW-0418">Kinase</keyword>
<dbReference type="EMBL" id="JGZD01000009">
    <property type="protein sequence ID" value="KFI72248.1"/>
    <property type="molecule type" value="Genomic_DNA"/>
</dbReference>
<dbReference type="GO" id="GO:0044209">
    <property type="term" value="P:AMP salvage"/>
    <property type="evidence" value="ECO:0007669"/>
    <property type="project" value="UniProtKB-UniRule"/>
</dbReference>
<comment type="caution">
    <text evidence="5">Lacks conserved residue(s) required for the propagation of feature annotation.</text>
</comment>
<comment type="subunit">
    <text evidence="5 7">Monomer.</text>
</comment>
<dbReference type="InterPro" id="IPR000850">
    <property type="entry name" value="Adenylat/UMP-CMP_kin"/>
</dbReference>
<dbReference type="AlphaFoldDB" id="A0A087BMJ8"/>
<feature type="binding site" evidence="5">
    <location>
        <position position="141"/>
    </location>
    <ligand>
        <name>AMP</name>
        <dbReference type="ChEBI" id="CHEBI:456215"/>
    </ligand>
</feature>
<feature type="binding site" evidence="5">
    <location>
        <position position="180"/>
    </location>
    <ligand>
        <name>ATP</name>
        <dbReference type="ChEBI" id="CHEBI:30616"/>
    </ligand>
</feature>
<reference evidence="8 9" key="1">
    <citation type="submission" date="2014-03" db="EMBL/GenBank/DDBJ databases">
        <title>Genomics of Bifidobacteria.</title>
        <authorList>
            <person name="Ventura M."/>
            <person name="Milani C."/>
            <person name="Lugli G.A."/>
        </authorList>
    </citation>
    <scope>NUCLEOTIDE SEQUENCE [LARGE SCALE GENOMIC DNA]</scope>
    <source>
        <strain evidence="8 9">LMG 11592</strain>
    </source>
</reference>